<evidence type="ECO:0000256" key="2">
    <source>
        <dbReference type="ARBA" id="ARBA00022679"/>
    </source>
</evidence>
<dbReference type="PANTHER" id="PTHR46566">
    <property type="entry name" value="1-PHOSPHOFRUCTOKINASE-RELATED"/>
    <property type="match status" value="1"/>
</dbReference>
<dbReference type="PIRSF" id="PIRSF000535">
    <property type="entry name" value="1PFK/6PFK/LacC"/>
    <property type="match status" value="1"/>
</dbReference>
<evidence type="ECO:0000256" key="1">
    <source>
        <dbReference type="ARBA" id="ARBA00010688"/>
    </source>
</evidence>
<feature type="domain" description="Carbohydrate kinase PfkB" evidence="7">
    <location>
        <begin position="28"/>
        <end position="298"/>
    </location>
</feature>
<evidence type="ECO:0000256" key="5">
    <source>
        <dbReference type="ARBA" id="ARBA00022840"/>
    </source>
</evidence>
<dbReference type="PROSITE" id="PS00583">
    <property type="entry name" value="PFKB_KINASES_1"/>
    <property type="match status" value="1"/>
</dbReference>
<dbReference type="CDD" id="cd01164">
    <property type="entry name" value="FruK_PfkB_like"/>
    <property type="match status" value="1"/>
</dbReference>
<dbReference type="Pfam" id="PF00294">
    <property type="entry name" value="PfkB"/>
    <property type="match status" value="1"/>
</dbReference>
<dbReference type="InterPro" id="IPR029056">
    <property type="entry name" value="Ribokinase-like"/>
</dbReference>
<evidence type="ECO:0000256" key="3">
    <source>
        <dbReference type="ARBA" id="ARBA00022741"/>
    </source>
</evidence>
<dbReference type="RefSeq" id="WP_253530866.1">
    <property type="nucleotide sequence ID" value="NZ_JAMZEL010000010.1"/>
</dbReference>
<evidence type="ECO:0000256" key="4">
    <source>
        <dbReference type="ARBA" id="ARBA00022777"/>
    </source>
</evidence>
<evidence type="ECO:0000259" key="7">
    <source>
        <dbReference type="Pfam" id="PF00294"/>
    </source>
</evidence>
<keyword evidence="5" id="KW-0067">ATP-binding</keyword>
<reference evidence="8 9" key="1">
    <citation type="submission" date="2022-06" db="EMBL/GenBank/DDBJ databases">
        <title>Runella sp. S5 genome sequencing.</title>
        <authorList>
            <person name="Park S."/>
        </authorList>
    </citation>
    <scope>NUCLEOTIDE SEQUENCE [LARGE SCALE GENOMIC DNA]</scope>
    <source>
        <strain evidence="8 9">S5</strain>
    </source>
</reference>
<comment type="similarity">
    <text evidence="1">Belongs to the carbohydrate kinase PfkB family.</text>
</comment>
<evidence type="ECO:0000313" key="8">
    <source>
        <dbReference type="EMBL" id="MCP1384912.1"/>
    </source>
</evidence>
<dbReference type="InterPro" id="IPR011611">
    <property type="entry name" value="PfkB_dom"/>
</dbReference>
<evidence type="ECO:0000256" key="6">
    <source>
        <dbReference type="PIRNR" id="PIRNR000535"/>
    </source>
</evidence>
<dbReference type="NCBIfam" id="TIGR03168">
    <property type="entry name" value="1-PFK"/>
    <property type="match status" value="1"/>
</dbReference>
<keyword evidence="4" id="KW-0418">Kinase</keyword>
<sequence>MESAKKMNITTLTVNPAIDKSTVIDRLIPEQKLRCDPPRFDAGGGGINVSKAIRRLGGKSLAIFTAGGASGQLLADLVKQEQIDAKIIETNEWTRENFVVAETSTNAQYRFGMPGAALTEAETQAVLDALEHSEANYIVASGSLPPKMDVNFYEKVAAISKKIGARLVLDTSGEPLRAACDEGVFLLKPNIGELEALVGTTNLQMDDVDDAARTLIGDGKCEVVIVSMGPKGAILVTKDLCEHIPAPPVQKRSTVGAGDSMVAGMTWALTQGLSYPEMLRWGVACGSAATMNEGTQLFLRADVDRLLEWFKRFGK</sequence>
<dbReference type="Proteomes" id="UP001204772">
    <property type="component" value="Unassembled WGS sequence"/>
</dbReference>
<name>A0ABT1FT20_9BACT</name>
<comment type="caution">
    <text evidence="8">The sequence shown here is derived from an EMBL/GenBank/DDBJ whole genome shotgun (WGS) entry which is preliminary data.</text>
</comment>
<keyword evidence="2 6" id="KW-0808">Transferase</keyword>
<keyword evidence="3" id="KW-0547">Nucleotide-binding</keyword>
<dbReference type="Gene3D" id="3.40.1190.20">
    <property type="match status" value="1"/>
</dbReference>
<dbReference type="InterPro" id="IPR002173">
    <property type="entry name" value="Carboh/pur_kinase_PfkB_CS"/>
</dbReference>
<dbReference type="InterPro" id="IPR017583">
    <property type="entry name" value="Tagatose/fructose_Pkinase"/>
</dbReference>
<organism evidence="8 9">
    <name type="scientific">Runella salmonicolor</name>
    <dbReference type="NCBI Taxonomy" id="2950278"/>
    <lineage>
        <taxon>Bacteria</taxon>
        <taxon>Pseudomonadati</taxon>
        <taxon>Bacteroidota</taxon>
        <taxon>Cytophagia</taxon>
        <taxon>Cytophagales</taxon>
        <taxon>Spirosomataceae</taxon>
        <taxon>Runella</taxon>
    </lineage>
</organism>
<dbReference type="PROSITE" id="PS00584">
    <property type="entry name" value="PFKB_KINASES_2"/>
    <property type="match status" value="1"/>
</dbReference>
<dbReference type="SUPFAM" id="SSF53613">
    <property type="entry name" value="Ribokinase-like"/>
    <property type="match status" value="1"/>
</dbReference>
<dbReference type="PANTHER" id="PTHR46566:SF2">
    <property type="entry name" value="ATP-DEPENDENT 6-PHOSPHOFRUCTOKINASE ISOZYME 2"/>
    <property type="match status" value="1"/>
</dbReference>
<protein>
    <submittedName>
        <fullName evidence="8">1-phosphofructokinase family hexose kinase</fullName>
    </submittedName>
</protein>
<dbReference type="EMBL" id="JAMZEL010000010">
    <property type="protein sequence ID" value="MCP1384912.1"/>
    <property type="molecule type" value="Genomic_DNA"/>
</dbReference>
<keyword evidence="9" id="KW-1185">Reference proteome</keyword>
<accession>A0ABT1FT20</accession>
<gene>
    <name evidence="8" type="ORF">NCI00_20920</name>
</gene>
<evidence type="ECO:0000313" key="9">
    <source>
        <dbReference type="Proteomes" id="UP001204772"/>
    </source>
</evidence>
<proteinExistence type="inferred from homology"/>